<protein>
    <submittedName>
        <fullName evidence="1">Uncharacterized protein</fullName>
    </submittedName>
</protein>
<gene>
    <name evidence="1" type="ORF">PEX2_046490</name>
</gene>
<keyword evidence="2" id="KW-1185">Reference proteome</keyword>
<evidence type="ECO:0000313" key="1">
    <source>
        <dbReference type="EMBL" id="KGO62623.1"/>
    </source>
</evidence>
<reference evidence="1 2" key="1">
    <citation type="journal article" date="2015" name="Mol. Plant Microbe Interact.">
        <title>Genome, transcriptome, and functional analyses of Penicillium expansum provide new insights into secondary metabolism and pathogenicity.</title>
        <authorList>
            <person name="Ballester A.R."/>
            <person name="Marcet-Houben M."/>
            <person name="Levin E."/>
            <person name="Sela N."/>
            <person name="Selma-Lazaro C."/>
            <person name="Carmona L."/>
            <person name="Wisniewski M."/>
            <person name="Droby S."/>
            <person name="Gonzalez-Candelas L."/>
            <person name="Gabaldon T."/>
        </authorList>
    </citation>
    <scope>NUCLEOTIDE SEQUENCE [LARGE SCALE GENOMIC DNA]</scope>
    <source>
        <strain evidence="1 2">MD-8</strain>
    </source>
</reference>
<dbReference type="HOGENOM" id="CLU_066913_0_0_1"/>
<dbReference type="EMBL" id="JQFZ01000020">
    <property type="protein sequence ID" value="KGO62623.1"/>
    <property type="molecule type" value="Genomic_DNA"/>
</dbReference>
<proteinExistence type="predicted"/>
<name>A0A0A2K6Z0_PENEN</name>
<dbReference type="Proteomes" id="UP000030143">
    <property type="component" value="Unassembled WGS sequence"/>
</dbReference>
<dbReference type="GeneID" id="27677343"/>
<dbReference type="RefSeq" id="XP_016603154.1">
    <property type="nucleotide sequence ID" value="XM_016741924.1"/>
</dbReference>
<dbReference type="OrthoDB" id="4357543at2759"/>
<sequence length="261" mass="29978">MTEPVIGMGAPRDRDYHAVEQWIAANCNQATDLPATTSFEIPMIEPVLKLVSNFGFWHRQVVQILECHNLHRLVDSDQERPLRYHPNSKLWLQLTKQVRAWLSSCIDPALEQEFVGDRKVMYADEFMRKLKDHMKSSRRGAIKRVCFDIWDSRLEDFSTIREFVAGLKERLHSAIDLEANLLPYHALIVMLRQLETLSTLETFAMSELTKLEARSNPVVDTTMVDFYDTCTVVLNYVKEKGLDSEDVTPSVPLAVTRAPGK</sequence>
<comment type="caution">
    <text evidence="1">The sequence shown here is derived from an EMBL/GenBank/DDBJ whole genome shotgun (WGS) entry which is preliminary data.</text>
</comment>
<dbReference type="VEuPathDB" id="FungiDB:PEXP_048000"/>
<organism evidence="1 2">
    <name type="scientific">Penicillium expansum</name>
    <name type="common">Blue mold rot fungus</name>
    <dbReference type="NCBI Taxonomy" id="27334"/>
    <lineage>
        <taxon>Eukaryota</taxon>
        <taxon>Fungi</taxon>
        <taxon>Dikarya</taxon>
        <taxon>Ascomycota</taxon>
        <taxon>Pezizomycotina</taxon>
        <taxon>Eurotiomycetes</taxon>
        <taxon>Eurotiomycetidae</taxon>
        <taxon>Eurotiales</taxon>
        <taxon>Aspergillaceae</taxon>
        <taxon>Penicillium</taxon>
    </lineage>
</organism>
<evidence type="ECO:0000313" key="2">
    <source>
        <dbReference type="Proteomes" id="UP000030143"/>
    </source>
</evidence>
<accession>A0A0A2K6Z0</accession>
<dbReference type="PhylomeDB" id="A0A0A2K6Z0"/>
<dbReference type="AlphaFoldDB" id="A0A0A2K6Z0"/>